<comment type="cofactor">
    <cofactor evidence="2">
        <name>Fe(2+)</name>
        <dbReference type="ChEBI" id="CHEBI:29033"/>
    </cofactor>
    <text evidence="2">Binds 1 Fe(2+) ion.</text>
</comment>
<name>A0A1F7Z4Q7_9BACT</name>
<dbReference type="GO" id="GO:0046872">
    <property type="term" value="F:metal ion binding"/>
    <property type="evidence" value="ECO:0007669"/>
    <property type="project" value="UniProtKB-KW"/>
</dbReference>
<feature type="binding site" evidence="2">
    <location>
        <position position="143"/>
    </location>
    <ligand>
        <name>Fe cation</name>
        <dbReference type="ChEBI" id="CHEBI:24875"/>
    </ligand>
</feature>
<dbReference type="InterPro" id="IPR023635">
    <property type="entry name" value="Peptide_deformylase"/>
</dbReference>
<comment type="catalytic activity">
    <reaction evidence="2">
        <text>N-terminal N-formyl-L-methionyl-[peptide] + H2O = N-terminal L-methionyl-[peptide] + formate</text>
        <dbReference type="Rhea" id="RHEA:24420"/>
        <dbReference type="Rhea" id="RHEA-COMP:10639"/>
        <dbReference type="Rhea" id="RHEA-COMP:10640"/>
        <dbReference type="ChEBI" id="CHEBI:15377"/>
        <dbReference type="ChEBI" id="CHEBI:15740"/>
        <dbReference type="ChEBI" id="CHEBI:49298"/>
        <dbReference type="ChEBI" id="CHEBI:64731"/>
        <dbReference type="EC" id="3.5.1.88"/>
    </reaction>
</comment>
<comment type="function">
    <text evidence="2">Removes the formyl group from the N-terminal Met of newly synthesized proteins. Requires at least a dipeptide for an efficient rate of reaction. N-terminal L-methionine is a prerequisite for activity but the enzyme has broad specificity at other positions.</text>
</comment>
<reference evidence="3 4" key="1">
    <citation type="journal article" date="2016" name="Nat. Commun.">
        <title>Thousands of microbial genomes shed light on interconnected biogeochemical processes in an aquifer system.</title>
        <authorList>
            <person name="Anantharaman K."/>
            <person name="Brown C.T."/>
            <person name="Hug L.A."/>
            <person name="Sharon I."/>
            <person name="Castelle C.J."/>
            <person name="Probst A.J."/>
            <person name="Thomas B.C."/>
            <person name="Singh A."/>
            <person name="Wilkins M.J."/>
            <person name="Karaoz U."/>
            <person name="Brodie E.L."/>
            <person name="Williams K.H."/>
            <person name="Hubbard S.S."/>
            <person name="Banfield J.F."/>
        </authorList>
    </citation>
    <scope>NUCLEOTIDE SEQUENCE [LARGE SCALE GENOMIC DNA]</scope>
</reference>
<dbReference type="PANTHER" id="PTHR10458">
    <property type="entry name" value="PEPTIDE DEFORMYLASE"/>
    <property type="match status" value="1"/>
</dbReference>
<dbReference type="Gene3D" id="3.90.45.10">
    <property type="entry name" value="Peptide deformylase"/>
    <property type="match status" value="1"/>
</dbReference>
<protein>
    <recommendedName>
        <fullName evidence="2">Peptide deformylase</fullName>
        <shortName evidence="2">PDF</shortName>
        <ecNumber evidence="2">3.5.1.88</ecNumber>
    </recommendedName>
    <alternativeName>
        <fullName evidence="2">Polypeptide deformylase</fullName>
    </alternativeName>
</protein>
<comment type="caution">
    <text evidence="3">The sequence shown here is derived from an EMBL/GenBank/DDBJ whole genome shotgun (WGS) entry which is preliminary data.</text>
</comment>
<proteinExistence type="inferred from homology"/>
<dbReference type="InterPro" id="IPR036821">
    <property type="entry name" value="Peptide_deformylase_sf"/>
</dbReference>
<dbReference type="STRING" id="1802505.A3D01_06325"/>
<keyword evidence="2" id="KW-0378">Hydrolase</keyword>
<evidence type="ECO:0000256" key="1">
    <source>
        <dbReference type="ARBA" id="ARBA00010759"/>
    </source>
</evidence>
<organism evidence="3 4">
    <name type="scientific">Candidatus Woesebacteria bacterium RIFCSPHIGHO2_02_FULL_39_13</name>
    <dbReference type="NCBI Taxonomy" id="1802505"/>
    <lineage>
        <taxon>Bacteria</taxon>
        <taxon>Candidatus Woeseibacteriota</taxon>
    </lineage>
</organism>
<dbReference type="CDD" id="cd00487">
    <property type="entry name" value="Pep_deformylase"/>
    <property type="match status" value="1"/>
</dbReference>
<feature type="active site" evidence="2">
    <location>
        <position position="144"/>
    </location>
</feature>
<gene>
    <name evidence="2" type="primary">def</name>
    <name evidence="3" type="ORF">A3D01_06325</name>
</gene>
<feature type="binding site" evidence="2">
    <location>
        <position position="101"/>
    </location>
    <ligand>
        <name>Fe cation</name>
        <dbReference type="ChEBI" id="CHEBI:24875"/>
    </ligand>
</feature>
<dbReference type="PANTHER" id="PTHR10458:SF22">
    <property type="entry name" value="PEPTIDE DEFORMYLASE"/>
    <property type="match status" value="1"/>
</dbReference>
<dbReference type="NCBIfam" id="TIGR00079">
    <property type="entry name" value="pept_deformyl"/>
    <property type="match status" value="1"/>
</dbReference>
<evidence type="ECO:0000313" key="4">
    <source>
        <dbReference type="Proteomes" id="UP000177169"/>
    </source>
</evidence>
<dbReference type="HAMAP" id="MF_00163">
    <property type="entry name" value="Pep_deformylase"/>
    <property type="match status" value="1"/>
</dbReference>
<evidence type="ECO:0000256" key="2">
    <source>
        <dbReference type="HAMAP-Rule" id="MF_00163"/>
    </source>
</evidence>
<dbReference type="NCBIfam" id="NF001159">
    <property type="entry name" value="PRK00150.1-3"/>
    <property type="match status" value="1"/>
</dbReference>
<evidence type="ECO:0000313" key="3">
    <source>
        <dbReference type="EMBL" id="OGM33725.1"/>
    </source>
</evidence>
<sequence length="177" mass="20142">MLKQILKSTDPKLREKSKPVQKVDKKILSLIADLKDTLTVQEDPEGVGLAAPQIGKNVQVFIIKTEKGLKTIINPKVLEISKTPKNPKKGKKRKAKILEGCLSLPHYYGPLKRTGKIKLRYLNEDAKEVTEVFSNFSAQIIAHELDHLNGILFTDRLLEQKAPLYEYKNGEWERVEL</sequence>
<dbReference type="Pfam" id="PF01327">
    <property type="entry name" value="Pep_deformylase"/>
    <property type="match status" value="1"/>
</dbReference>
<comment type="similarity">
    <text evidence="1 2">Belongs to the polypeptide deformylase family.</text>
</comment>
<accession>A0A1F7Z4Q7</accession>
<dbReference type="EMBL" id="MGGR01000014">
    <property type="protein sequence ID" value="OGM33725.1"/>
    <property type="molecule type" value="Genomic_DNA"/>
</dbReference>
<dbReference type="PIRSF" id="PIRSF004749">
    <property type="entry name" value="Pep_def"/>
    <property type="match status" value="1"/>
</dbReference>
<dbReference type="PRINTS" id="PR01576">
    <property type="entry name" value="PDEFORMYLASE"/>
</dbReference>
<dbReference type="EC" id="3.5.1.88" evidence="2"/>
<keyword evidence="2" id="KW-0648">Protein biosynthesis</keyword>
<dbReference type="GO" id="GO:0042586">
    <property type="term" value="F:peptide deformylase activity"/>
    <property type="evidence" value="ECO:0007669"/>
    <property type="project" value="UniProtKB-UniRule"/>
</dbReference>
<feature type="binding site" evidence="2">
    <location>
        <position position="147"/>
    </location>
    <ligand>
        <name>Fe cation</name>
        <dbReference type="ChEBI" id="CHEBI:24875"/>
    </ligand>
</feature>
<dbReference type="GO" id="GO:0006412">
    <property type="term" value="P:translation"/>
    <property type="evidence" value="ECO:0007669"/>
    <property type="project" value="UniProtKB-UniRule"/>
</dbReference>
<dbReference type="AlphaFoldDB" id="A0A1F7Z4Q7"/>
<dbReference type="Proteomes" id="UP000177169">
    <property type="component" value="Unassembled WGS sequence"/>
</dbReference>
<keyword evidence="2" id="KW-0479">Metal-binding</keyword>
<dbReference type="SUPFAM" id="SSF56420">
    <property type="entry name" value="Peptide deformylase"/>
    <property type="match status" value="1"/>
</dbReference>
<keyword evidence="2" id="KW-0408">Iron</keyword>